<accession>A0ABY9JS81</accession>
<comment type="similarity">
    <text evidence="1">Belongs to the GerPA/GerPF family.</text>
</comment>
<dbReference type="PANTHER" id="PTHR37808:SF1">
    <property type="entry name" value="SPORE GERMINATION PROTEIN-LIKE PROTEIN YDZR"/>
    <property type="match status" value="1"/>
</dbReference>
<name>A0ABY9JS81_9BACI</name>
<sequence>MPAFVGPMEVERIQDGGIKVGDTFKLSPKSSLKAASGAGSNNSGDIHRYYNEKNISNEYNPNVFDQNQFFNL</sequence>
<evidence type="ECO:0000313" key="3">
    <source>
        <dbReference type="Proteomes" id="UP001197974"/>
    </source>
</evidence>
<evidence type="ECO:0000256" key="1">
    <source>
        <dbReference type="ARBA" id="ARBA00008103"/>
    </source>
</evidence>
<keyword evidence="3" id="KW-1185">Reference proteome</keyword>
<organism evidence="2 3">
    <name type="scientific">Bacillus carboniphilus</name>
    <dbReference type="NCBI Taxonomy" id="86663"/>
    <lineage>
        <taxon>Bacteria</taxon>
        <taxon>Bacillati</taxon>
        <taxon>Bacillota</taxon>
        <taxon>Bacilli</taxon>
        <taxon>Bacillales</taxon>
        <taxon>Bacillaceae</taxon>
        <taxon>Bacillus</taxon>
    </lineage>
</organism>
<evidence type="ECO:0000313" key="2">
    <source>
        <dbReference type="EMBL" id="WLR41265.1"/>
    </source>
</evidence>
<proteinExistence type="inferred from homology"/>
<dbReference type="Pfam" id="PF10676">
    <property type="entry name" value="gerPA"/>
    <property type="match status" value="1"/>
</dbReference>
<dbReference type="RefSeq" id="WP_226540259.1">
    <property type="nucleotide sequence ID" value="NZ_CP129013.1"/>
</dbReference>
<dbReference type="InterPro" id="IPR019618">
    <property type="entry name" value="Spore_germination_GerPA"/>
</dbReference>
<reference evidence="2 3" key="1">
    <citation type="submission" date="2023-06" db="EMBL/GenBank/DDBJ databases">
        <title>Five Gram-positive bacteria isolated from mangrove sediments in Shenzhen, Guangdong, China.</title>
        <authorList>
            <person name="Yu S."/>
            <person name="Zheng W."/>
            <person name="Huang Y."/>
        </authorList>
    </citation>
    <scope>NUCLEOTIDE SEQUENCE [LARGE SCALE GENOMIC DNA]</scope>
    <source>
        <strain evidence="2 3">SaN35-3</strain>
    </source>
</reference>
<protein>
    <submittedName>
        <fullName evidence="2">Spore germination protein</fullName>
    </submittedName>
</protein>
<dbReference type="PANTHER" id="PTHR37808">
    <property type="entry name" value="SPORE GERMINATION PROTEIN-LIKE PROTEIN YDZR-RELATED"/>
    <property type="match status" value="1"/>
</dbReference>
<dbReference type="EMBL" id="CP129013">
    <property type="protein sequence ID" value="WLR41265.1"/>
    <property type="molecule type" value="Genomic_DNA"/>
</dbReference>
<dbReference type="Proteomes" id="UP001197974">
    <property type="component" value="Chromosome"/>
</dbReference>
<gene>
    <name evidence="2" type="ORF">LC087_09980</name>
</gene>